<evidence type="ECO:0008006" key="10">
    <source>
        <dbReference type="Google" id="ProtNLM"/>
    </source>
</evidence>
<dbReference type="InterPro" id="IPR012337">
    <property type="entry name" value="RNaseH-like_sf"/>
</dbReference>
<dbReference type="InterPro" id="IPR036397">
    <property type="entry name" value="RNaseH_sf"/>
</dbReference>
<dbReference type="InterPro" id="IPR057670">
    <property type="entry name" value="SH3_retrovirus"/>
</dbReference>
<dbReference type="PANTHER" id="PTHR42648">
    <property type="entry name" value="TRANSPOSASE, PUTATIVE-RELATED"/>
    <property type="match status" value="1"/>
</dbReference>
<organism evidence="9">
    <name type="scientific">Davidia involucrata</name>
    <name type="common">Dove tree</name>
    <dbReference type="NCBI Taxonomy" id="16924"/>
    <lineage>
        <taxon>Eukaryota</taxon>
        <taxon>Viridiplantae</taxon>
        <taxon>Streptophyta</taxon>
        <taxon>Embryophyta</taxon>
        <taxon>Tracheophyta</taxon>
        <taxon>Spermatophyta</taxon>
        <taxon>Magnoliopsida</taxon>
        <taxon>eudicotyledons</taxon>
        <taxon>Gunneridae</taxon>
        <taxon>Pentapetalae</taxon>
        <taxon>asterids</taxon>
        <taxon>Cornales</taxon>
        <taxon>Nyssaceae</taxon>
        <taxon>Davidia</taxon>
    </lineage>
</organism>
<dbReference type="GO" id="GO:0003676">
    <property type="term" value="F:nucleic acid binding"/>
    <property type="evidence" value="ECO:0007669"/>
    <property type="project" value="InterPro"/>
</dbReference>
<dbReference type="InterPro" id="IPR043502">
    <property type="entry name" value="DNA/RNA_pol_sf"/>
</dbReference>
<dbReference type="InterPro" id="IPR025724">
    <property type="entry name" value="GAG-pre-integrase_dom"/>
</dbReference>
<feature type="region of interest" description="Disordered" evidence="6">
    <location>
        <begin position="187"/>
        <end position="230"/>
    </location>
</feature>
<dbReference type="EMBL" id="GHES01035380">
    <property type="protein sequence ID" value="MPA65939.1"/>
    <property type="molecule type" value="Transcribed_RNA"/>
</dbReference>
<feature type="domain" description="Integrase catalytic" evidence="8">
    <location>
        <begin position="466"/>
        <end position="636"/>
    </location>
</feature>
<evidence type="ECO:0000259" key="7">
    <source>
        <dbReference type="PROSITE" id="PS50158"/>
    </source>
</evidence>
<feature type="compositionally biased region" description="Basic and acidic residues" evidence="6">
    <location>
        <begin position="246"/>
        <end position="266"/>
    </location>
</feature>
<dbReference type="GO" id="GO:0015074">
    <property type="term" value="P:DNA integration"/>
    <property type="evidence" value="ECO:0007669"/>
    <property type="project" value="InterPro"/>
</dbReference>
<dbReference type="InterPro" id="IPR013103">
    <property type="entry name" value="RVT_2"/>
</dbReference>
<evidence type="ECO:0000256" key="5">
    <source>
        <dbReference type="PROSITE-ProRule" id="PRU00047"/>
    </source>
</evidence>
<sequence>MAAEEGKVRIDKFDGTDFGFWKMQIEDYLYQKKLYQPLSGKKPDDMKDEDWALLDRQALGVVRLTLARNVAFNIAKEKTTASLMAALSNMYEKPSASNKVYLMRRLFNLRMSEGASVANHLNEFNIVTTQLSSVEIEFDDEIRALILLSSLPESWNGTVTAVSSSSGTTKLKYDDVRDLILSEEIRRRESGESSGSALNVENRGRTFERNSDHSRSQSRRSQSRGGKSKAECWNCGKLGHLKKDCYSPKKEKQGKGKGKGNKERETANAVTEEIQDALILSLDCHTESWVVDSGASFHATAHEEIMENYVRGDFGKVYLGDDEPCNIIGKGDVQIKLPSGVVWKLIDVRHVPSLKRNLISVGQLASSGCVTTFLGDSWKVTKGAMVMARGKKEGTLYVTTNSRDAITIAETGSDSNLWHYRLGHMSQKGMKVLHSKGKLQGLKSVDIDLCEDCIFGKQKKVSFSKAGRTPKAEKLELVHTDVWGPSPVSSLGGSSYYVTFIDDSTRKVWVYFLKSKSDVFSTFKKWKAMVENETGLKIKCLRSDNGGEYTDKEFKEFCATNGIRMEKTIPKTPQQNGVAERMNRTLNERGRSMRIHAGLPKMFWADAVNTAAYLINRGPSVPLDDGLPEEAWSGKEVNLSHLKVFGCVSYVHIDSDARSKLDPKSKKCTFIGYGTDEFGYRFWDDQNRKITRSRDVIFNEKVLYKDRSGAESNNADTHAEKTGFVELEEPSESEVHSRVQNNPENIIPQVEPVTPATGLRRSSRVSKAPQCYSPSLYYLLLSDSGEPECYDEALQVGDSAKWESAMQDEMDSLMSNQTWKLTELPKGKKALHNKWVYRIKEEHDGSKRYKARLVVKGFQQKEGVDYTEIFSPVVKMTTIRLVLGIVAAENLHLEQLDVKTAFLHGDLEEDIYMKQPQGFTAPGKEGLICKLAKSLYGLKQAPRQWYKKFDGFMCTNGFTRCQADHCCYMKRFDNDYIILLLYVDDMLIAGSSIQEIKNLKNQLSKQFAMKDLGAAKQILGMRISRDRTAGTLKLSQAEYVKRVISRFSMQDAKPVSTPLASHFRLTKDQSPKTEEEQGYMQRVPYASAVGSLMYAMVCTRPDIAHAVGVVSRFMSNPGKKHWEAIKWILRYLKGTTDTALCFDEADMVLQGYVDSDLAGDVDNRKSTTGYVFTLGGTAVSWVSRLQKIVALSTTEAEYVAVTEASKEMVWLQSFLEELGKKWENSVLYSDSQSAIHLAKNSAFHSRTKHIQLRYHFIRSLLDDKVLSLEKIRGSQNPADMLTKAVTIEKLKLCSASVGLQA</sequence>
<dbReference type="Pfam" id="PF07727">
    <property type="entry name" value="RVT_2"/>
    <property type="match status" value="1"/>
</dbReference>
<dbReference type="Pfam" id="PF13976">
    <property type="entry name" value="gag_pre-integrs"/>
    <property type="match status" value="1"/>
</dbReference>
<accession>A0A5B7BAK4</accession>
<dbReference type="GO" id="GO:0008270">
    <property type="term" value="F:zinc ion binding"/>
    <property type="evidence" value="ECO:0007669"/>
    <property type="project" value="UniProtKB-KW"/>
</dbReference>
<dbReference type="InterPro" id="IPR036875">
    <property type="entry name" value="Znf_CCHC_sf"/>
</dbReference>
<dbReference type="SUPFAM" id="SSF57756">
    <property type="entry name" value="Retrovirus zinc finger-like domains"/>
    <property type="match status" value="1"/>
</dbReference>
<keyword evidence="5" id="KW-0863">Zinc-finger</keyword>
<dbReference type="Pfam" id="PF22936">
    <property type="entry name" value="Pol_BBD"/>
    <property type="match status" value="1"/>
</dbReference>
<dbReference type="SUPFAM" id="SSF56672">
    <property type="entry name" value="DNA/RNA polymerases"/>
    <property type="match status" value="1"/>
</dbReference>
<dbReference type="Pfam" id="PF00098">
    <property type="entry name" value="zf-CCHC"/>
    <property type="match status" value="1"/>
</dbReference>
<protein>
    <recommendedName>
        <fullName evidence="10">Retrovirus-related Pol polyprotein from transposon TNT 1-94</fullName>
    </recommendedName>
</protein>
<evidence type="ECO:0000256" key="3">
    <source>
        <dbReference type="ARBA" id="ARBA00022750"/>
    </source>
</evidence>
<dbReference type="InterPro" id="IPR001584">
    <property type="entry name" value="Integrase_cat-core"/>
</dbReference>
<proteinExistence type="predicted"/>
<evidence type="ECO:0000256" key="4">
    <source>
        <dbReference type="ARBA" id="ARBA00022801"/>
    </source>
</evidence>
<dbReference type="InterPro" id="IPR001878">
    <property type="entry name" value="Znf_CCHC"/>
</dbReference>
<evidence type="ECO:0000256" key="2">
    <source>
        <dbReference type="ARBA" id="ARBA00022723"/>
    </source>
</evidence>
<dbReference type="SMART" id="SM00343">
    <property type="entry name" value="ZnF_C2HC"/>
    <property type="match status" value="1"/>
</dbReference>
<feature type="region of interest" description="Disordered" evidence="6">
    <location>
        <begin position="246"/>
        <end position="268"/>
    </location>
</feature>
<feature type="compositionally biased region" description="Basic and acidic residues" evidence="6">
    <location>
        <begin position="202"/>
        <end position="215"/>
    </location>
</feature>
<evidence type="ECO:0000259" key="8">
    <source>
        <dbReference type="PROSITE" id="PS50994"/>
    </source>
</evidence>
<keyword evidence="4" id="KW-0378">Hydrolase</keyword>
<dbReference type="CDD" id="cd09272">
    <property type="entry name" value="RNase_HI_RT_Ty1"/>
    <property type="match status" value="1"/>
</dbReference>
<dbReference type="InterPro" id="IPR039537">
    <property type="entry name" value="Retrotran_Ty1/copia-like"/>
</dbReference>
<dbReference type="GO" id="GO:0006508">
    <property type="term" value="P:proteolysis"/>
    <property type="evidence" value="ECO:0007669"/>
    <property type="project" value="UniProtKB-KW"/>
</dbReference>
<reference evidence="9" key="1">
    <citation type="submission" date="2019-08" db="EMBL/GenBank/DDBJ databases">
        <title>Reference gene set and small RNA set construction with multiple tissues from Davidia involucrata Baill.</title>
        <authorList>
            <person name="Yang H."/>
            <person name="Zhou C."/>
            <person name="Li G."/>
            <person name="Wang J."/>
            <person name="Gao P."/>
            <person name="Wang M."/>
            <person name="Wang R."/>
            <person name="Zhao Y."/>
        </authorList>
    </citation>
    <scope>NUCLEOTIDE SEQUENCE</scope>
    <source>
        <tissue evidence="9">Mixed with DoveR01_LX</tissue>
    </source>
</reference>
<dbReference type="Pfam" id="PF00665">
    <property type="entry name" value="rve"/>
    <property type="match status" value="1"/>
</dbReference>
<evidence type="ECO:0000313" key="9">
    <source>
        <dbReference type="EMBL" id="MPA65939.1"/>
    </source>
</evidence>
<evidence type="ECO:0000256" key="1">
    <source>
        <dbReference type="ARBA" id="ARBA00022670"/>
    </source>
</evidence>
<dbReference type="PROSITE" id="PS50994">
    <property type="entry name" value="INTEGRASE"/>
    <property type="match status" value="1"/>
</dbReference>
<name>A0A5B7BAK4_DAVIN</name>
<keyword evidence="1" id="KW-0645">Protease</keyword>
<feature type="domain" description="CCHC-type" evidence="7">
    <location>
        <begin position="232"/>
        <end position="245"/>
    </location>
</feature>
<gene>
    <name evidence="9" type="ORF">Din_035380</name>
</gene>
<dbReference type="GO" id="GO:0004190">
    <property type="term" value="F:aspartic-type endopeptidase activity"/>
    <property type="evidence" value="ECO:0007669"/>
    <property type="project" value="UniProtKB-KW"/>
</dbReference>
<dbReference type="Pfam" id="PF14223">
    <property type="entry name" value="Retrotran_gag_2"/>
    <property type="match status" value="1"/>
</dbReference>
<dbReference type="PROSITE" id="PS50158">
    <property type="entry name" value="ZF_CCHC"/>
    <property type="match status" value="1"/>
</dbReference>
<keyword evidence="2" id="KW-0479">Metal-binding</keyword>
<dbReference type="Gene3D" id="3.30.420.10">
    <property type="entry name" value="Ribonuclease H-like superfamily/Ribonuclease H"/>
    <property type="match status" value="1"/>
</dbReference>
<keyword evidence="3" id="KW-0064">Aspartyl protease</keyword>
<dbReference type="PANTHER" id="PTHR42648:SF28">
    <property type="entry name" value="TRANSPOSON-ENCODED PROTEIN WITH RIBONUCLEASE H-LIKE AND RETROVIRUS ZINC FINGER-LIKE DOMAINS"/>
    <property type="match status" value="1"/>
</dbReference>
<dbReference type="Pfam" id="PF25597">
    <property type="entry name" value="SH3_retrovirus"/>
    <property type="match status" value="1"/>
</dbReference>
<dbReference type="SUPFAM" id="SSF53098">
    <property type="entry name" value="Ribonuclease H-like"/>
    <property type="match status" value="1"/>
</dbReference>
<keyword evidence="5" id="KW-0862">Zinc</keyword>
<evidence type="ECO:0000256" key="6">
    <source>
        <dbReference type="SAM" id="MobiDB-lite"/>
    </source>
</evidence>
<dbReference type="InterPro" id="IPR054722">
    <property type="entry name" value="PolX-like_BBD"/>
</dbReference>